<dbReference type="AlphaFoldDB" id="A0A1Z5S6L3"/>
<dbReference type="Pfam" id="PF02519">
    <property type="entry name" value="Auxin_inducible"/>
    <property type="match status" value="1"/>
</dbReference>
<protein>
    <submittedName>
        <fullName evidence="2">Uncharacterized protein</fullName>
    </submittedName>
</protein>
<organism evidence="2 3">
    <name type="scientific">Sorghum bicolor</name>
    <name type="common">Sorghum</name>
    <name type="synonym">Sorghum vulgare</name>
    <dbReference type="NCBI Taxonomy" id="4558"/>
    <lineage>
        <taxon>Eukaryota</taxon>
        <taxon>Viridiplantae</taxon>
        <taxon>Streptophyta</taxon>
        <taxon>Embryophyta</taxon>
        <taxon>Tracheophyta</taxon>
        <taxon>Spermatophyta</taxon>
        <taxon>Magnoliopsida</taxon>
        <taxon>Liliopsida</taxon>
        <taxon>Poales</taxon>
        <taxon>Poaceae</taxon>
        <taxon>PACMAD clade</taxon>
        <taxon>Panicoideae</taxon>
        <taxon>Andropogonodae</taxon>
        <taxon>Andropogoneae</taxon>
        <taxon>Sorghinae</taxon>
        <taxon>Sorghum</taxon>
    </lineage>
</organism>
<dbReference type="EMBL" id="CM000760">
    <property type="protein sequence ID" value="OQU91459.1"/>
    <property type="molecule type" value="Genomic_DNA"/>
</dbReference>
<sequence length="109" mass="11865">MPILAKASEGSCSTATSVAGKGHCVVYLAGQRFELLMLPQEEFGFASDDGRTTLPCDAAVMEYVMCLRRRDASEEVVTCESVHELHGQAMPHCQRHGTMQPAARCLCMT</sequence>
<dbReference type="PANTHER" id="PTHR31175:SF112">
    <property type="entry name" value="SAUR55-AUXIN-RESPONSIVE SAUR FAMILY MEMBER"/>
    <property type="match status" value="1"/>
</dbReference>
<reference evidence="3" key="2">
    <citation type="journal article" date="2018" name="Plant J.">
        <title>The Sorghum bicolor reference genome: improved assembly, gene annotations, a transcriptome atlas, and signatures of genome organization.</title>
        <authorList>
            <person name="McCormick R.F."/>
            <person name="Truong S.K."/>
            <person name="Sreedasyam A."/>
            <person name="Jenkins J."/>
            <person name="Shu S."/>
            <person name="Sims D."/>
            <person name="Kennedy M."/>
            <person name="Amirebrahimi M."/>
            <person name="Weers B.D."/>
            <person name="McKinley B."/>
            <person name="Mattison A."/>
            <person name="Morishige D.T."/>
            <person name="Grimwood J."/>
            <person name="Schmutz J."/>
            <person name="Mullet J.E."/>
        </authorList>
    </citation>
    <scope>NUCLEOTIDE SEQUENCE [LARGE SCALE GENOMIC DNA]</scope>
    <source>
        <strain evidence="3">cv. BTx623</strain>
    </source>
</reference>
<gene>
    <name evidence="2" type="ORF">SORBI_3001G184650</name>
</gene>
<dbReference type="Proteomes" id="UP000000768">
    <property type="component" value="Chromosome 1"/>
</dbReference>
<name>A0A1Z5S6L3_SORBI</name>
<evidence type="ECO:0000256" key="1">
    <source>
        <dbReference type="ARBA" id="ARBA00006974"/>
    </source>
</evidence>
<dbReference type="GO" id="GO:0009733">
    <property type="term" value="P:response to auxin"/>
    <property type="evidence" value="ECO:0007669"/>
    <property type="project" value="InterPro"/>
</dbReference>
<comment type="similarity">
    <text evidence="1">Belongs to the ARG7 family.</text>
</comment>
<reference evidence="2 3" key="1">
    <citation type="journal article" date="2009" name="Nature">
        <title>The Sorghum bicolor genome and the diversification of grasses.</title>
        <authorList>
            <person name="Paterson A.H."/>
            <person name="Bowers J.E."/>
            <person name="Bruggmann R."/>
            <person name="Dubchak I."/>
            <person name="Grimwood J."/>
            <person name="Gundlach H."/>
            <person name="Haberer G."/>
            <person name="Hellsten U."/>
            <person name="Mitros T."/>
            <person name="Poliakov A."/>
            <person name="Schmutz J."/>
            <person name="Spannagl M."/>
            <person name="Tang H."/>
            <person name="Wang X."/>
            <person name="Wicker T."/>
            <person name="Bharti A.K."/>
            <person name="Chapman J."/>
            <person name="Feltus F.A."/>
            <person name="Gowik U."/>
            <person name="Grigoriev I.V."/>
            <person name="Lyons E."/>
            <person name="Maher C.A."/>
            <person name="Martis M."/>
            <person name="Narechania A."/>
            <person name="Otillar R.P."/>
            <person name="Penning B.W."/>
            <person name="Salamov A.A."/>
            <person name="Wang Y."/>
            <person name="Zhang L."/>
            <person name="Carpita N.C."/>
            <person name="Freeling M."/>
            <person name="Gingle A.R."/>
            <person name="Hash C.T."/>
            <person name="Keller B."/>
            <person name="Klein P."/>
            <person name="Kresovich S."/>
            <person name="McCann M.C."/>
            <person name="Ming R."/>
            <person name="Peterson D.G."/>
            <person name="Mehboob-ur-Rahman"/>
            <person name="Ware D."/>
            <person name="Westhoff P."/>
            <person name="Mayer K.F."/>
            <person name="Messing J."/>
            <person name="Rokhsar D.S."/>
        </authorList>
    </citation>
    <scope>NUCLEOTIDE SEQUENCE [LARGE SCALE GENOMIC DNA]</scope>
    <source>
        <strain evidence="3">cv. BTx623</strain>
    </source>
</reference>
<keyword evidence="3" id="KW-1185">Reference proteome</keyword>
<dbReference type="Gramene" id="OQU91459">
    <property type="protein sequence ID" value="OQU91459"/>
    <property type="gene ID" value="SORBI_3001G184650"/>
</dbReference>
<accession>A0A1Z5S6L3</accession>
<evidence type="ECO:0000313" key="2">
    <source>
        <dbReference type="EMBL" id="OQU91459.1"/>
    </source>
</evidence>
<proteinExistence type="inferred from homology"/>
<evidence type="ECO:0000313" key="3">
    <source>
        <dbReference type="Proteomes" id="UP000000768"/>
    </source>
</evidence>
<dbReference type="InterPro" id="IPR003676">
    <property type="entry name" value="SAUR_fam"/>
</dbReference>
<dbReference type="InParanoid" id="A0A1Z5S6L3"/>
<dbReference type="PANTHER" id="PTHR31175">
    <property type="entry name" value="AUXIN-RESPONSIVE FAMILY PROTEIN"/>
    <property type="match status" value="1"/>
</dbReference>